<dbReference type="AlphaFoldDB" id="A0A482VVF9"/>
<evidence type="ECO:0000256" key="6">
    <source>
        <dbReference type="ARBA" id="ARBA00022816"/>
    </source>
</evidence>
<dbReference type="GO" id="GO:0015031">
    <property type="term" value="P:protein transport"/>
    <property type="evidence" value="ECO:0007669"/>
    <property type="project" value="UniProtKB-KW"/>
</dbReference>
<evidence type="ECO:0000256" key="5">
    <source>
        <dbReference type="ARBA" id="ARBA00022692"/>
    </source>
</evidence>
<comment type="caution">
    <text evidence="13">The sequence shown here is derived from an EMBL/GenBank/DDBJ whole genome shotgun (WGS) entry which is preliminary data.</text>
</comment>
<evidence type="ECO:0000313" key="13">
    <source>
        <dbReference type="EMBL" id="RZC36408.1"/>
    </source>
</evidence>
<reference evidence="13 14" key="1">
    <citation type="submission" date="2017-03" db="EMBL/GenBank/DDBJ databases">
        <title>Genome of the blue death feigning beetle - Asbolus verrucosus.</title>
        <authorList>
            <person name="Rider S.D."/>
        </authorList>
    </citation>
    <scope>NUCLEOTIDE SEQUENCE [LARGE SCALE GENOMIC DNA]</scope>
    <source>
        <strain evidence="13">Butters</strain>
        <tissue evidence="13">Head and leg muscle</tissue>
    </source>
</reference>
<dbReference type="STRING" id="1661398.A0A482VVF9"/>
<keyword evidence="7" id="KW-0653">Protein transport</keyword>
<gene>
    <name evidence="13" type="ORF">BDFB_008616</name>
</gene>
<dbReference type="Proteomes" id="UP000292052">
    <property type="component" value="Unassembled WGS sequence"/>
</dbReference>
<evidence type="ECO:0000256" key="7">
    <source>
        <dbReference type="ARBA" id="ARBA00022927"/>
    </source>
</evidence>
<keyword evidence="11" id="KW-0472">Membrane</keyword>
<evidence type="ECO:0000313" key="14">
    <source>
        <dbReference type="Proteomes" id="UP000292052"/>
    </source>
</evidence>
<keyword evidence="10" id="KW-0906">Nuclear pore complex</keyword>
<evidence type="ECO:0000256" key="9">
    <source>
        <dbReference type="ARBA" id="ARBA00023010"/>
    </source>
</evidence>
<evidence type="ECO:0000256" key="4">
    <source>
        <dbReference type="ARBA" id="ARBA00022448"/>
    </source>
</evidence>
<evidence type="ECO:0000256" key="8">
    <source>
        <dbReference type="ARBA" id="ARBA00022989"/>
    </source>
</evidence>
<dbReference type="InterPro" id="IPR019049">
    <property type="entry name" value="Nucleoporin_prot_Ndc1/Nup"/>
</dbReference>
<dbReference type="PANTHER" id="PTHR13269:SF6">
    <property type="entry name" value="NUCLEOPORIN NDC1"/>
    <property type="match status" value="1"/>
</dbReference>
<keyword evidence="9" id="KW-0811">Translocation</keyword>
<keyword evidence="4" id="KW-0813">Transport</keyword>
<dbReference type="PANTHER" id="PTHR13269">
    <property type="entry name" value="NUCLEOPORIN NDC1"/>
    <property type="match status" value="1"/>
</dbReference>
<comment type="subcellular location">
    <subcellularLocation>
        <location evidence="1">Nucleus membrane</location>
        <topology evidence="1">Multi-pass membrane protein</topology>
    </subcellularLocation>
    <subcellularLocation>
        <location evidence="2">Nucleus</location>
        <location evidence="2">Nuclear pore complex</location>
    </subcellularLocation>
</comment>
<sequence length="179" mass="19913">MSSYNDYVDVVNVTHTISSGATFESLKKNIDETVNKVVGFLKIFLGINFLFGELPQVNIQKCLGNGQLIVWASQGIAELASASLSEDKYGIVQKDLPVIITTLVQLKQSLDKLNKVPALTRKVAALDDFNYKMKNAVTAAVKHSLFNICLNFGEYFNDFPLSKDVLQYLQVNIMLKNCN</sequence>
<accession>A0A482VVF9</accession>
<dbReference type="GO" id="GO:0070762">
    <property type="term" value="C:nuclear pore transmembrane ring"/>
    <property type="evidence" value="ECO:0007669"/>
    <property type="project" value="TreeGrafter"/>
</dbReference>
<organism evidence="13 14">
    <name type="scientific">Asbolus verrucosus</name>
    <name type="common">Desert ironclad beetle</name>
    <dbReference type="NCBI Taxonomy" id="1661398"/>
    <lineage>
        <taxon>Eukaryota</taxon>
        <taxon>Metazoa</taxon>
        <taxon>Ecdysozoa</taxon>
        <taxon>Arthropoda</taxon>
        <taxon>Hexapoda</taxon>
        <taxon>Insecta</taxon>
        <taxon>Pterygota</taxon>
        <taxon>Neoptera</taxon>
        <taxon>Endopterygota</taxon>
        <taxon>Coleoptera</taxon>
        <taxon>Polyphaga</taxon>
        <taxon>Cucujiformia</taxon>
        <taxon>Tenebrionidae</taxon>
        <taxon>Pimeliinae</taxon>
        <taxon>Asbolus</taxon>
    </lineage>
</organism>
<comment type="similarity">
    <text evidence="3">Belongs to the NDC1 family.</text>
</comment>
<name>A0A482VVF9_ASBVE</name>
<evidence type="ECO:0000256" key="11">
    <source>
        <dbReference type="ARBA" id="ARBA00023136"/>
    </source>
</evidence>
<evidence type="ECO:0000256" key="1">
    <source>
        <dbReference type="ARBA" id="ARBA00004232"/>
    </source>
</evidence>
<evidence type="ECO:0000256" key="2">
    <source>
        <dbReference type="ARBA" id="ARBA00004567"/>
    </source>
</evidence>
<dbReference type="OrthoDB" id="67850at2759"/>
<keyword evidence="6" id="KW-0509">mRNA transport</keyword>
<dbReference type="GO" id="GO:0030674">
    <property type="term" value="F:protein-macromolecule adaptor activity"/>
    <property type="evidence" value="ECO:0007669"/>
    <property type="project" value="TreeGrafter"/>
</dbReference>
<dbReference type="Pfam" id="PF09531">
    <property type="entry name" value="Ndc1_Nup"/>
    <property type="match status" value="1"/>
</dbReference>
<keyword evidence="8" id="KW-1133">Transmembrane helix</keyword>
<keyword evidence="5" id="KW-0812">Transmembrane</keyword>
<keyword evidence="12" id="KW-0539">Nucleus</keyword>
<proteinExistence type="inferred from homology"/>
<dbReference type="EMBL" id="QDEB01062327">
    <property type="protein sequence ID" value="RZC36408.1"/>
    <property type="molecule type" value="Genomic_DNA"/>
</dbReference>
<protein>
    <submittedName>
        <fullName evidence="13">Ndc1 Nup domain containing protein</fullName>
    </submittedName>
</protein>
<evidence type="ECO:0000256" key="12">
    <source>
        <dbReference type="ARBA" id="ARBA00023242"/>
    </source>
</evidence>
<evidence type="ECO:0000256" key="10">
    <source>
        <dbReference type="ARBA" id="ARBA00023132"/>
    </source>
</evidence>
<dbReference type="GO" id="GO:0031965">
    <property type="term" value="C:nuclear membrane"/>
    <property type="evidence" value="ECO:0007669"/>
    <property type="project" value="UniProtKB-SubCell"/>
</dbReference>
<dbReference type="GO" id="GO:0006999">
    <property type="term" value="P:nuclear pore organization"/>
    <property type="evidence" value="ECO:0007669"/>
    <property type="project" value="TreeGrafter"/>
</dbReference>
<evidence type="ECO:0000256" key="3">
    <source>
        <dbReference type="ARBA" id="ARBA00005760"/>
    </source>
</evidence>
<dbReference type="GO" id="GO:0051028">
    <property type="term" value="P:mRNA transport"/>
    <property type="evidence" value="ECO:0007669"/>
    <property type="project" value="UniProtKB-KW"/>
</dbReference>
<keyword evidence="14" id="KW-1185">Reference proteome</keyword>